<keyword evidence="2 4" id="KW-0732">Signal</keyword>
<dbReference type="GO" id="GO:0015276">
    <property type="term" value="F:ligand-gated monoatomic ion channel activity"/>
    <property type="evidence" value="ECO:0007669"/>
    <property type="project" value="InterPro"/>
</dbReference>
<evidence type="ECO:0000256" key="4">
    <source>
        <dbReference type="SAM" id="SignalP"/>
    </source>
</evidence>
<keyword evidence="3" id="KW-0472">Membrane</keyword>
<evidence type="ECO:0000259" key="5">
    <source>
        <dbReference type="SMART" id="SM00062"/>
    </source>
</evidence>
<dbReference type="Gene3D" id="1.10.287.70">
    <property type="match status" value="1"/>
</dbReference>
<feature type="signal peptide" evidence="4">
    <location>
        <begin position="1"/>
        <end position="38"/>
    </location>
</feature>
<feature type="chain" id="PRO_5016688569" evidence="4">
    <location>
        <begin position="39"/>
        <end position="377"/>
    </location>
</feature>
<dbReference type="EMBL" id="QQSY01000002">
    <property type="protein sequence ID" value="RDI99040.1"/>
    <property type="molecule type" value="Genomic_DNA"/>
</dbReference>
<dbReference type="Pfam" id="PF00060">
    <property type="entry name" value="Lig_chan"/>
    <property type="match status" value="1"/>
</dbReference>
<dbReference type="GO" id="GO:0016020">
    <property type="term" value="C:membrane"/>
    <property type="evidence" value="ECO:0007669"/>
    <property type="project" value="InterPro"/>
</dbReference>
<evidence type="ECO:0000313" key="7">
    <source>
        <dbReference type="EMBL" id="RDI99040.1"/>
    </source>
</evidence>
<accession>A0A370KAH3</accession>
<organism evidence="7 8">
    <name type="scientific">Dyella solisilvae</name>
    <dbReference type="NCBI Taxonomy" id="1920168"/>
    <lineage>
        <taxon>Bacteria</taxon>
        <taxon>Pseudomonadati</taxon>
        <taxon>Pseudomonadota</taxon>
        <taxon>Gammaproteobacteria</taxon>
        <taxon>Lysobacterales</taxon>
        <taxon>Rhodanobacteraceae</taxon>
        <taxon>Dyella</taxon>
    </lineage>
</organism>
<dbReference type="AlphaFoldDB" id="A0A370KAH3"/>
<dbReference type="Proteomes" id="UP000254711">
    <property type="component" value="Unassembled WGS sequence"/>
</dbReference>
<dbReference type="SMART" id="SM00062">
    <property type="entry name" value="PBPb"/>
    <property type="match status" value="1"/>
</dbReference>
<dbReference type="InterPro" id="IPR001320">
    <property type="entry name" value="Iontro_rcpt_C"/>
</dbReference>
<feature type="domain" description="Ionotropic glutamate receptor C-terminal" evidence="6">
    <location>
        <begin position="44"/>
        <end position="374"/>
    </location>
</feature>
<evidence type="ECO:0000256" key="2">
    <source>
        <dbReference type="ARBA" id="ARBA00022729"/>
    </source>
</evidence>
<feature type="transmembrane region" description="Helical" evidence="3">
    <location>
        <begin position="218"/>
        <end position="240"/>
    </location>
</feature>
<comment type="caution">
    <text evidence="7">The sequence shown here is derived from an EMBL/GenBank/DDBJ whole genome shotgun (WGS) entry which is preliminary data.</text>
</comment>
<comment type="similarity">
    <text evidence="1">Belongs to the bacterial solute-binding protein 3 family.</text>
</comment>
<evidence type="ECO:0000259" key="6">
    <source>
        <dbReference type="SMART" id="SM00079"/>
    </source>
</evidence>
<evidence type="ECO:0000256" key="1">
    <source>
        <dbReference type="ARBA" id="ARBA00010333"/>
    </source>
</evidence>
<dbReference type="SUPFAM" id="SSF53850">
    <property type="entry name" value="Periplasmic binding protein-like II"/>
    <property type="match status" value="1"/>
</dbReference>
<evidence type="ECO:0000313" key="8">
    <source>
        <dbReference type="Proteomes" id="UP000254711"/>
    </source>
</evidence>
<feature type="transmembrane region" description="Helical" evidence="3">
    <location>
        <begin position="191"/>
        <end position="212"/>
    </location>
</feature>
<protein>
    <submittedName>
        <fullName evidence="7">ABC transporter substrate-binding protein</fullName>
    </submittedName>
</protein>
<keyword evidence="3" id="KW-1133">Transmembrane helix</keyword>
<evidence type="ECO:0000256" key="3">
    <source>
        <dbReference type="SAM" id="Phobius"/>
    </source>
</evidence>
<dbReference type="SMART" id="SM00079">
    <property type="entry name" value="PBPe"/>
    <property type="match status" value="1"/>
</dbReference>
<keyword evidence="3" id="KW-0812">Transmembrane</keyword>
<feature type="domain" description="Solute-binding protein family 3/N-terminal" evidence="5">
    <location>
        <begin position="44"/>
        <end position="375"/>
    </location>
</feature>
<dbReference type="InterPro" id="IPR001638">
    <property type="entry name" value="Solute-binding_3/MltF_N"/>
</dbReference>
<sequence length="377" mass="42210">MLVGAAALRMGDRLMLALTRRCVLVLLLTMTLCASAMAANEPKVVRVAVIVLPPIVTQHGQSMGGFYVDLWDEIARRLKVKTEYRVVSGVDALSASLRTGQADVTMPQFVTWERDQEFDFSYPVLEAGQQVMVRDLGQTPNVNPLSDLVDLLWSRTSLVWLLAGVVLVLIPAHIVWFVERGREDGIIPSKRYFPGILQSLFWAATTLVTQADQAPRQWLARLVTFLLMFTGVVYVAFYTATLTSNMTVQQLNGDINGPEDLPGKRVATGHGTIPVGYLRELGARVHEFDNPDEVYRALMDRQVDAVFFATPVLRYYATHDWKGKVKIVGAEVDRQDAAFAFPVDSPLRRQVDSALLSMRKDGTYVRIYDKWFGSEQP</sequence>
<dbReference type="PANTHER" id="PTHR35936">
    <property type="entry name" value="MEMBRANE-BOUND LYTIC MUREIN TRANSGLYCOSYLASE F"/>
    <property type="match status" value="1"/>
</dbReference>
<keyword evidence="8" id="KW-1185">Reference proteome</keyword>
<feature type="transmembrane region" description="Helical" evidence="3">
    <location>
        <begin position="158"/>
        <end position="179"/>
    </location>
</feature>
<dbReference type="SUPFAM" id="SSF81324">
    <property type="entry name" value="Voltage-gated potassium channels"/>
    <property type="match status" value="1"/>
</dbReference>
<reference evidence="7 8" key="1">
    <citation type="submission" date="2018-07" db="EMBL/GenBank/DDBJ databases">
        <title>Dyella solisilvae sp. nov., isolated from the pine and broad-leaved mixed forest soil.</title>
        <authorList>
            <person name="Gao Z."/>
            <person name="Qiu L."/>
        </authorList>
    </citation>
    <scope>NUCLEOTIDE SEQUENCE [LARGE SCALE GENOMIC DNA]</scope>
    <source>
        <strain evidence="7 8">DHG54</strain>
    </source>
</reference>
<gene>
    <name evidence="7" type="ORF">DVT68_11170</name>
</gene>
<dbReference type="Gene3D" id="3.40.190.10">
    <property type="entry name" value="Periplasmic binding protein-like II"/>
    <property type="match status" value="2"/>
</dbReference>
<name>A0A370KAH3_9GAMM</name>
<proteinExistence type="inferred from homology"/>
<dbReference type="Pfam" id="PF00497">
    <property type="entry name" value="SBP_bac_3"/>
    <property type="match status" value="1"/>
</dbReference>